<feature type="coiled-coil region" evidence="1">
    <location>
        <begin position="477"/>
        <end position="527"/>
    </location>
</feature>
<evidence type="ECO:0000256" key="2">
    <source>
        <dbReference type="SAM" id="MobiDB-lite"/>
    </source>
</evidence>
<reference evidence="3" key="1">
    <citation type="submission" date="2015-10" db="EMBL/GenBank/DDBJ databases">
        <authorList>
            <person name="Gilbert D.G."/>
        </authorList>
    </citation>
    <scope>NUCLEOTIDE SEQUENCE</scope>
</reference>
<protein>
    <submittedName>
        <fullName evidence="3">Uncharacterized protein</fullName>
    </submittedName>
</protein>
<dbReference type="EMBL" id="FAXC01000403">
    <property type="protein sequence ID" value="CUV10327.1"/>
    <property type="molecule type" value="Genomic_DNA"/>
</dbReference>
<evidence type="ECO:0000313" key="3">
    <source>
        <dbReference type="EMBL" id="CUV10327.1"/>
    </source>
</evidence>
<proteinExistence type="predicted"/>
<evidence type="ECO:0000256" key="1">
    <source>
        <dbReference type="SAM" id="Coils"/>
    </source>
</evidence>
<feature type="compositionally biased region" description="Low complexity" evidence="2">
    <location>
        <begin position="604"/>
        <end position="619"/>
    </location>
</feature>
<gene>
    <name evidence="3" type="ORF">MGWOODY_Mmi662</name>
</gene>
<feature type="coiled-coil region" evidence="1">
    <location>
        <begin position="369"/>
        <end position="435"/>
    </location>
</feature>
<accession>A0A170QDG0</accession>
<organism evidence="3">
    <name type="scientific">hydrothermal vent metagenome</name>
    <dbReference type="NCBI Taxonomy" id="652676"/>
    <lineage>
        <taxon>unclassified sequences</taxon>
        <taxon>metagenomes</taxon>
        <taxon>ecological metagenomes</taxon>
    </lineage>
</organism>
<name>A0A170QDG0_9ZZZZ</name>
<sequence length="970" mass="110806">MVIIFWDSSSNALTRWGHPNHEFEVPKPFSITGITRNIHLLGGDSTSLSFEISGLLPDSIFLELIPGTKDTVLLLTMKPNSNGRYTHLMEEVYQDYRYKAFSPANHFWQAWKKVVSPDYYISVTDRPIMEEFSITIIPPDYSGLPANIQKGNQADVKGLKGSTVRIDLKSNRPLNKGFLKLDNEELPLTIRGKRAAGGFIFNRDALLKIQLEDNRGITNQNPIPFHLQILPDLNPDMRVIQPAPIVELGTDQLIPIHLKIEDDFGFSTLQVGYEIQRPSYIEDESLISIFPINLENKNDLSQEVKTIWNLVELGLMPEDEVRYHFEVYDNDVVSGPKKSISSTFIAKVPSLGDLFTAMEEQEDQMIDELILHSDEIDGIQKQLENMQLEMLKSDRLDWDQQQQMEETLAQVQQEAEALKKLAESMEAINQSAEKHSLFSNDLMQKFKELQELVNEILNPELMTDMDVLKDALEKMDMKDIMDAMENLSSNLDQVEQQLDRFLDIFRRIKAEQKLDETIQRMNQLVEQQRIVNENIQTLDGQTDPTTIARLSHEEQRNREEFSNIRDVMEEAAKAMQEFDRESATALQNLEKDHLTNQTESNLSQTSRQLQKQRIQQAQRHSAESLENLKKLQSMVTDIQSQFQDQTTTEMAGKFQTVMRNLLELSKLQESLEQSTRTMPRNSQRLAALAGQQQFAQDQLMKIMSSLMDLSKETFAVTPQMGKGIGMANAQMEKAKKKLTERNGRGAANSQQSAMKSLNEAVLAVYQAMNQMQASGSASGYEQFLQRMQEMSGQQQGINSQSMQLALGQLSAAAQQSLMQRLLKQQRQVQKSLQQLMSETRQSGEQGLGDLGGIAEDIDEVIKDFQNKRYQQRTKERQQRILSRMLDSQKSLTQRGFKEDRKAETANEIVYEGPSGLPVDYGQRRSLAMEALNQSLKAGYSRDYQTMIRRYFNALSQSEEQIVPTDSTFNE</sequence>
<keyword evidence="1" id="KW-0175">Coiled coil</keyword>
<feature type="region of interest" description="Disordered" evidence="2">
    <location>
        <begin position="594"/>
        <end position="622"/>
    </location>
</feature>
<dbReference type="AlphaFoldDB" id="A0A170QDG0"/>